<comment type="subcellular location">
    <subcellularLocation>
        <location evidence="2">Membrane</location>
    </subcellularLocation>
</comment>
<feature type="transmembrane region" description="Helical" evidence="8">
    <location>
        <begin position="66"/>
        <end position="89"/>
    </location>
</feature>
<gene>
    <name evidence="11" type="ORF">CFX0092_A1680</name>
</gene>
<evidence type="ECO:0000259" key="9">
    <source>
        <dbReference type="PROSITE" id="PS50109"/>
    </source>
</evidence>
<reference evidence="11" key="1">
    <citation type="submission" date="2016-01" db="EMBL/GenBank/DDBJ databases">
        <authorList>
            <person name="Mcilroy J.S."/>
            <person name="Karst M S."/>
            <person name="Albertsen M."/>
        </authorList>
    </citation>
    <scope>NUCLEOTIDE SEQUENCE</scope>
    <source>
        <strain evidence="11">Cfx-K</strain>
    </source>
</reference>
<dbReference type="EC" id="2.7.13.3" evidence="3"/>
<evidence type="ECO:0000313" key="12">
    <source>
        <dbReference type="Proteomes" id="UP000215027"/>
    </source>
</evidence>
<evidence type="ECO:0000256" key="2">
    <source>
        <dbReference type="ARBA" id="ARBA00004370"/>
    </source>
</evidence>
<dbReference type="SUPFAM" id="SSF158472">
    <property type="entry name" value="HAMP domain-like"/>
    <property type="match status" value="1"/>
</dbReference>
<dbReference type="InterPro" id="IPR004358">
    <property type="entry name" value="Sig_transdc_His_kin-like_C"/>
</dbReference>
<dbReference type="InterPro" id="IPR036890">
    <property type="entry name" value="HATPase_C_sf"/>
</dbReference>
<dbReference type="SMART" id="SM00304">
    <property type="entry name" value="HAMP"/>
    <property type="match status" value="1"/>
</dbReference>
<name>A0A160T3I9_9CHLR</name>
<dbReference type="CDD" id="cd00082">
    <property type="entry name" value="HisKA"/>
    <property type="match status" value="1"/>
</dbReference>
<dbReference type="PROSITE" id="PS50885">
    <property type="entry name" value="HAMP"/>
    <property type="match status" value="1"/>
</dbReference>
<dbReference type="GO" id="GO:0016020">
    <property type="term" value="C:membrane"/>
    <property type="evidence" value="ECO:0007669"/>
    <property type="project" value="UniProtKB-SubCell"/>
</dbReference>
<keyword evidence="8" id="KW-0812">Transmembrane</keyword>
<dbReference type="AlphaFoldDB" id="A0A160T3I9"/>
<dbReference type="Proteomes" id="UP000215027">
    <property type="component" value="Chromosome I"/>
</dbReference>
<dbReference type="InterPro" id="IPR005467">
    <property type="entry name" value="His_kinase_dom"/>
</dbReference>
<keyword evidence="4" id="KW-0597">Phosphoprotein</keyword>
<dbReference type="GO" id="GO:0000155">
    <property type="term" value="F:phosphorelay sensor kinase activity"/>
    <property type="evidence" value="ECO:0007669"/>
    <property type="project" value="InterPro"/>
</dbReference>
<feature type="domain" description="HAMP" evidence="10">
    <location>
        <begin position="91"/>
        <end position="143"/>
    </location>
</feature>
<dbReference type="Pfam" id="PF00672">
    <property type="entry name" value="HAMP"/>
    <property type="match status" value="1"/>
</dbReference>
<dbReference type="RefSeq" id="WP_095043027.1">
    <property type="nucleotide sequence ID" value="NZ_LN890655.1"/>
</dbReference>
<dbReference type="PANTHER" id="PTHR43711">
    <property type="entry name" value="TWO-COMPONENT HISTIDINE KINASE"/>
    <property type="match status" value="1"/>
</dbReference>
<feature type="transmembrane region" description="Helical" evidence="8">
    <location>
        <begin position="7"/>
        <end position="31"/>
    </location>
</feature>
<dbReference type="SUPFAM" id="SSF47384">
    <property type="entry name" value="Homodimeric domain of signal transducing histidine kinase"/>
    <property type="match status" value="1"/>
</dbReference>
<dbReference type="Gene3D" id="6.10.340.10">
    <property type="match status" value="1"/>
</dbReference>
<dbReference type="InterPro" id="IPR036097">
    <property type="entry name" value="HisK_dim/P_sf"/>
</dbReference>
<dbReference type="EMBL" id="LN890655">
    <property type="protein sequence ID" value="CUS03558.2"/>
    <property type="molecule type" value="Genomic_DNA"/>
</dbReference>
<dbReference type="InterPro" id="IPR003660">
    <property type="entry name" value="HAMP_dom"/>
</dbReference>
<dbReference type="FunFam" id="3.30.565.10:FF:000006">
    <property type="entry name" value="Sensor histidine kinase WalK"/>
    <property type="match status" value="1"/>
</dbReference>
<keyword evidence="5 11" id="KW-0808">Transferase</keyword>
<evidence type="ECO:0000256" key="5">
    <source>
        <dbReference type="ARBA" id="ARBA00022679"/>
    </source>
</evidence>
<dbReference type="SMART" id="SM00387">
    <property type="entry name" value="HATPase_c"/>
    <property type="match status" value="1"/>
</dbReference>
<dbReference type="Pfam" id="PF02518">
    <property type="entry name" value="HATPase_c"/>
    <property type="match status" value="1"/>
</dbReference>
<evidence type="ECO:0000259" key="10">
    <source>
        <dbReference type="PROSITE" id="PS50885"/>
    </source>
</evidence>
<dbReference type="CDD" id="cd06225">
    <property type="entry name" value="HAMP"/>
    <property type="match status" value="1"/>
</dbReference>
<evidence type="ECO:0000256" key="3">
    <source>
        <dbReference type="ARBA" id="ARBA00012438"/>
    </source>
</evidence>
<comment type="catalytic activity">
    <reaction evidence="1">
        <text>ATP + protein L-histidine = ADP + protein N-phospho-L-histidine.</text>
        <dbReference type="EC" id="2.7.13.3"/>
    </reaction>
</comment>
<keyword evidence="6 11" id="KW-0418">Kinase</keyword>
<dbReference type="Gene3D" id="1.10.287.130">
    <property type="match status" value="1"/>
</dbReference>
<keyword evidence="8" id="KW-1133">Transmembrane helix</keyword>
<dbReference type="InterPro" id="IPR003661">
    <property type="entry name" value="HisK_dim/P_dom"/>
</dbReference>
<accession>A0A160T3I9</accession>
<evidence type="ECO:0000313" key="11">
    <source>
        <dbReference type="EMBL" id="CUS03558.2"/>
    </source>
</evidence>
<evidence type="ECO:0000256" key="6">
    <source>
        <dbReference type="ARBA" id="ARBA00022777"/>
    </source>
</evidence>
<dbReference type="KEGG" id="pbf:CFX0092_A1680"/>
<keyword evidence="7" id="KW-0902">Two-component regulatory system</keyword>
<dbReference type="SUPFAM" id="SSF55874">
    <property type="entry name" value="ATPase domain of HSP90 chaperone/DNA topoisomerase II/histidine kinase"/>
    <property type="match status" value="1"/>
</dbReference>
<dbReference type="InterPro" id="IPR003594">
    <property type="entry name" value="HATPase_dom"/>
</dbReference>
<feature type="domain" description="Histidine kinase" evidence="9">
    <location>
        <begin position="151"/>
        <end position="367"/>
    </location>
</feature>
<evidence type="ECO:0000256" key="7">
    <source>
        <dbReference type="ARBA" id="ARBA00023012"/>
    </source>
</evidence>
<dbReference type="InterPro" id="IPR050736">
    <property type="entry name" value="Sensor_HK_Regulatory"/>
</dbReference>
<dbReference type="Pfam" id="PF00512">
    <property type="entry name" value="HisKA"/>
    <property type="match status" value="1"/>
</dbReference>
<evidence type="ECO:0000256" key="1">
    <source>
        <dbReference type="ARBA" id="ARBA00000085"/>
    </source>
</evidence>
<proteinExistence type="predicted"/>
<dbReference type="PANTHER" id="PTHR43711:SF1">
    <property type="entry name" value="HISTIDINE KINASE 1"/>
    <property type="match status" value="1"/>
</dbReference>
<dbReference type="PRINTS" id="PR00344">
    <property type="entry name" value="BCTRLSENSOR"/>
</dbReference>
<evidence type="ECO:0000256" key="8">
    <source>
        <dbReference type="SAM" id="Phobius"/>
    </source>
</evidence>
<dbReference type="Gene3D" id="3.30.565.10">
    <property type="entry name" value="Histidine kinase-like ATPase, C-terminal domain"/>
    <property type="match status" value="1"/>
</dbReference>
<evidence type="ECO:0000256" key="4">
    <source>
        <dbReference type="ARBA" id="ARBA00022553"/>
    </source>
</evidence>
<dbReference type="PROSITE" id="PS50109">
    <property type="entry name" value="HIS_KIN"/>
    <property type="match status" value="1"/>
</dbReference>
<keyword evidence="12" id="KW-1185">Reference proteome</keyword>
<keyword evidence="8" id="KW-0472">Membrane</keyword>
<dbReference type="CDD" id="cd00075">
    <property type="entry name" value="HATPase"/>
    <property type="match status" value="1"/>
</dbReference>
<dbReference type="SMART" id="SM00388">
    <property type="entry name" value="HisKA"/>
    <property type="match status" value="1"/>
</dbReference>
<sequence length="367" mass="39357">MNRLWIRLALVIIGILLAVILLPLIIGPLIFSPAAELGSGNDQLLAFFQSMPADVQATLEQQLMRLAWSLIIRTLLVVGAAGMVAGVILSRMLSAPLQDLATGARAIAGRNLAYRVPVRGSDEMRTVAESFNDMAGRLEQAEAMRRQLLADVAHELRNPVHVLRGNLQAILDGVYPRNEEELSRLLDQTEHLTRLVNDLHELALAEAHQLPLHRRPTDLGALTKEAVAVFQPLAAAQNVDLRVELLGAPPMANVDPDRIRQTIQNLLANALRHTPAGGRVRVTVTRQGDRAALTVADSGSGIAPEHLPLVFDRFFRTDSARDRESGGAGLGLAIAKAIVETHGGAVGAESAGLGRGSAFTVTLPAES</sequence>
<protein>
    <recommendedName>
        <fullName evidence="3">histidine kinase</fullName>
        <ecNumber evidence="3">2.7.13.3</ecNumber>
    </recommendedName>
</protein>
<dbReference type="OrthoDB" id="335833at2"/>
<organism evidence="11 12">
    <name type="scientific">Candidatus Promineifilum breve</name>
    <dbReference type="NCBI Taxonomy" id="1806508"/>
    <lineage>
        <taxon>Bacteria</taxon>
        <taxon>Bacillati</taxon>
        <taxon>Chloroflexota</taxon>
        <taxon>Ardenticatenia</taxon>
        <taxon>Candidatus Promineifilales</taxon>
        <taxon>Candidatus Promineifilaceae</taxon>
        <taxon>Candidatus Promineifilum</taxon>
    </lineage>
</organism>